<proteinExistence type="predicted"/>
<dbReference type="InterPro" id="IPR002957">
    <property type="entry name" value="Keratin_I"/>
</dbReference>
<evidence type="ECO:0000256" key="1">
    <source>
        <dbReference type="ARBA" id="ARBA00022754"/>
    </source>
</evidence>
<dbReference type="PANTHER" id="PTHR23239:SF180">
    <property type="entry name" value="KERATIN, TYPE I CYTOSKELETAL 17"/>
    <property type="match status" value="1"/>
</dbReference>
<evidence type="ECO:0000256" key="2">
    <source>
        <dbReference type="ARBA" id="ARBA00023054"/>
    </source>
</evidence>
<evidence type="ECO:0000256" key="3">
    <source>
        <dbReference type="SAM" id="Coils"/>
    </source>
</evidence>
<dbReference type="Pfam" id="PF00038">
    <property type="entry name" value="Filament"/>
    <property type="match status" value="1"/>
</dbReference>
<feature type="coiled-coil region" evidence="3">
    <location>
        <begin position="287"/>
        <end position="346"/>
    </location>
</feature>
<keyword evidence="1" id="KW-0403">Intermediate filament</keyword>
<feature type="coiled-coil region" evidence="3">
    <location>
        <begin position="226"/>
        <end position="253"/>
    </location>
</feature>
<dbReference type="Proteomes" id="UP001059041">
    <property type="component" value="Linkage Group LG20"/>
</dbReference>
<dbReference type="GO" id="GO:0005198">
    <property type="term" value="F:structural molecule activity"/>
    <property type="evidence" value="ECO:0007669"/>
    <property type="project" value="InterPro"/>
</dbReference>
<reference evidence="5" key="1">
    <citation type="submission" date="2021-02" db="EMBL/GenBank/DDBJ databases">
        <title>Comparative genomics reveals that relaxation of natural selection precedes convergent phenotypic evolution of cavefish.</title>
        <authorList>
            <person name="Peng Z."/>
        </authorList>
    </citation>
    <scope>NUCLEOTIDE SEQUENCE</scope>
    <source>
        <tissue evidence="5">Muscle</tissue>
    </source>
</reference>
<evidence type="ECO:0000259" key="4">
    <source>
        <dbReference type="PROSITE" id="PS51842"/>
    </source>
</evidence>
<dbReference type="PROSITE" id="PS51842">
    <property type="entry name" value="IF_ROD_2"/>
    <property type="match status" value="1"/>
</dbReference>
<organism evidence="5 6">
    <name type="scientific">Triplophysa rosa</name>
    <name type="common">Cave loach</name>
    <dbReference type="NCBI Taxonomy" id="992332"/>
    <lineage>
        <taxon>Eukaryota</taxon>
        <taxon>Metazoa</taxon>
        <taxon>Chordata</taxon>
        <taxon>Craniata</taxon>
        <taxon>Vertebrata</taxon>
        <taxon>Euteleostomi</taxon>
        <taxon>Actinopterygii</taxon>
        <taxon>Neopterygii</taxon>
        <taxon>Teleostei</taxon>
        <taxon>Ostariophysi</taxon>
        <taxon>Cypriniformes</taxon>
        <taxon>Nemacheilidae</taxon>
        <taxon>Triplophysa</taxon>
    </lineage>
</organism>
<keyword evidence="6" id="KW-1185">Reference proteome</keyword>
<keyword evidence="2 3" id="KW-0175">Coiled coil</keyword>
<evidence type="ECO:0000313" key="6">
    <source>
        <dbReference type="Proteomes" id="UP001059041"/>
    </source>
</evidence>
<feature type="domain" description="IF rod" evidence="4">
    <location>
        <begin position="64"/>
        <end position="375"/>
    </location>
</feature>
<dbReference type="Gene3D" id="1.20.5.500">
    <property type="entry name" value="Single helix bin"/>
    <property type="match status" value="1"/>
</dbReference>
<protein>
    <submittedName>
        <fullName evidence="5">Keratin protein</fullName>
    </submittedName>
</protein>
<gene>
    <name evidence="5" type="ORF">IRJ41_021741</name>
</gene>
<dbReference type="OrthoDB" id="2441647at2759"/>
<dbReference type="Gene3D" id="1.20.5.1160">
    <property type="entry name" value="Vasodilator-stimulated phosphoprotein"/>
    <property type="match status" value="1"/>
</dbReference>
<dbReference type="GO" id="GO:0005882">
    <property type="term" value="C:intermediate filament"/>
    <property type="evidence" value="ECO:0007669"/>
    <property type="project" value="UniProtKB-KW"/>
</dbReference>
<dbReference type="FunFam" id="1.20.5.500:FF:000001">
    <property type="entry name" value="Type II keratin 23"/>
    <property type="match status" value="1"/>
</dbReference>
<dbReference type="EMBL" id="JAFHDT010000020">
    <property type="protein sequence ID" value="KAI7795473.1"/>
    <property type="molecule type" value="Genomic_DNA"/>
</dbReference>
<accession>A0A9W7TFF3</accession>
<dbReference type="PRINTS" id="PR01248">
    <property type="entry name" value="TYPE1KERATIN"/>
</dbReference>
<comment type="caution">
    <text evidence="5">The sequence shown here is derived from an EMBL/GenBank/DDBJ whole genome shotgun (WGS) entry which is preliminary data.</text>
</comment>
<dbReference type="AlphaFoldDB" id="A0A9W7TFF3"/>
<name>A0A9W7TFF3_TRIRA</name>
<dbReference type="SUPFAM" id="SSF64593">
    <property type="entry name" value="Intermediate filament protein, coiled coil region"/>
    <property type="match status" value="2"/>
</dbReference>
<sequence>MSVRRSSKSVSSQVSFGSRRRISTSSRVVTNGFESSGFGYGNLGYDVFSKSLTSGYEVPLYSNEKQTMQNLNDRLAFYLEKVYSMEKANSKLDLQIQTFYENKSPMQSKDMSSYFKTISDLRTQILSRFVQNSELRLKLDNTRMAAADFQIKYETEKNLRMIVEADLPRLRGVMGEIKLSIADLENHHTGLTEELLYLKKTHEEDLHMLRAKQSGSVNVEIDSATRSDLGQMLKELRSQYETLVEKNRREVEQWYQTKVEMWRTQVSSSRTDINTSQTEFTEIKRTVQSLDIELQGLITLKQQLEQSLVEVRERYSAKLGQLQIYIDNLQEERQRLNTDIQEQATEYQLLLDIRMRLETEIAEYRRLLGGEEHTTVISTSKASMVKTETVTTTEIKEEIEDVHNPHLQRRVKVIVEEMIDGQVVSTSVDENVQDIN</sequence>
<dbReference type="InterPro" id="IPR039008">
    <property type="entry name" value="IF_rod_dom"/>
</dbReference>
<dbReference type="SMART" id="SM01391">
    <property type="entry name" value="Filament"/>
    <property type="match status" value="1"/>
</dbReference>
<dbReference type="PANTHER" id="PTHR23239">
    <property type="entry name" value="INTERMEDIATE FILAMENT"/>
    <property type="match status" value="1"/>
</dbReference>
<evidence type="ECO:0000313" key="5">
    <source>
        <dbReference type="EMBL" id="KAI7795473.1"/>
    </source>
</evidence>
<keyword evidence="5" id="KW-0416">Keratin</keyword>
<dbReference type="Gene3D" id="1.20.5.170">
    <property type="match status" value="1"/>
</dbReference>